<feature type="transmembrane region" description="Helical" evidence="7">
    <location>
        <begin position="310"/>
        <end position="333"/>
    </location>
</feature>
<dbReference type="EMBL" id="JAPWHE010000008">
    <property type="protein sequence ID" value="MCZ4330506.1"/>
    <property type="molecule type" value="Genomic_DNA"/>
</dbReference>
<evidence type="ECO:0000256" key="1">
    <source>
        <dbReference type="ARBA" id="ARBA00004429"/>
    </source>
</evidence>
<feature type="transmembrane region" description="Helical" evidence="7">
    <location>
        <begin position="6"/>
        <end position="39"/>
    </location>
</feature>
<feature type="transmembrane region" description="Helical" evidence="7">
    <location>
        <begin position="248"/>
        <end position="263"/>
    </location>
</feature>
<keyword evidence="10" id="KW-1185">Reference proteome</keyword>
<keyword evidence="7" id="KW-0813">Transport</keyword>
<evidence type="ECO:0000256" key="5">
    <source>
        <dbReference type="ARBA" id="ARBA00022989"/>
    </source>
</evidence>
<comment type="subcellular location">
    <subcellularLocation>
        <location evidence="1 7">Cell inner membrane</location>
        <topology evidence="1 7">Multi-pass membrane protein</topology>
    </subcellularLocation>
</comment>
<feature type="transmembrane region" description="Helical" evidence="7">
    <location>
        <begin position="284"/>
        <end position="304"/>
    </location>
</feature>
<evidence type="ECO:0000256" key="6">
    <source>
        <dbReference type="ARBA" id="ARBA00023136"/>
    </source>
</evidence>
<reference evidence="9" key="1">
    <citation type="submission" date="2022-12" db="EMBL/GenBank/DDBJ databases">
        <title>Bacterial isolates from different developmental stages of Nematostella vectensis.</title>
        <authorList>
            <person name="Fraune S."/>
        </authorList>
    </citation>
    <scope>NUCLEOTIDE SEQUENCE</scope>
    <source>
        <strain evidence="9">G21619-S1</strain>
    </source>
</reference>
<feature type="transmembrane region" description="Helical" evidence="7">
    <location>
        <begin position="407"/>
        <end position="428"/>
    </location>
</feature>
<evidence type="ECO:0000256" key="2">
    <source>
        <dbReference type="ARBA" id="ARBA00022475"/>
    </source>
</evidence>
<comment type="subunit">
    <text evidence="7">The complex comprises the extracytoplasmic solute receptor protein and the two transmembrane proteins.</text>
</comment>
<keyword evidence="6 7" id="KW-0472">Membrane</keyword>
<evidence type="ECO:0000259" key="8">
    <source>
        <dbReference type="Pfam" id="PF06808"/>
    </source>
</evidence>
<dbReference type="InterPro" id="IPR010656">
    <property type="entry name" value="DctM"/>
</dbReference>
<dbReference type="RefSeq" id="WP_269359186.1">
    <property type="nucleotide sequence ID" value="NZ_JAPWHE010000008.1"/>
</dbReference>
<organism evidence="9 10">
    <name type="scientific">Castellaniella denitrificans</name>
    <dbReference type="NCBI Taxonomy" id="56119"/>
    <lineage>
        <taxon>Bacteria</taxon>
        <taxon>Pseudomonadati</taxon>
        <taxon>Pseudomonadota</taxon>
        <taxon>Betaproteobacteria</taxon>
        <taxon>Burkholderiales</taxon>
        <taxon>Alcaligenaceae</taxon>
        <taxon>Castellaniella</taxon>
    </lineage>
</organism>
<evidence type="ECO:0000313" key="9">
    <source>
        <dbReference type="EMBL" id="MCZ4330506.1"/>
    </source>
</evidence>
<keyword evidence="2" id="KW-1003">Cell membrane</keyword>
<evidence type="ECO:0000256" key="4">
    <source>
        <dbReference type="ARBA" id="ARBA00022692"/>
    </source>
</evidence>
<dbReference type="PANTHER" id="PTHR33362">
    <property type="entry name" value="SIALIC ACID TRAP TRANSPORTER PERMEASE PROTEIN SIAT-RELATED"/>
    <property type="match status" value="1"/>
</dbReference>
<evidence type="ECO:0000313" key="10">
    <source>
        <dbReference type="Proteomes" id="UP001068379"/>
    </source>
</evidence>
<feature type="transmembrane region" description="Helical" evidence="7">
    <location>
        <begin position="340"/>
        <end position="359"/>
    </location>
</feature>
<comment type="similarity">
    <text evidence="7">Belongs to the TRAP transporter large permease family.</text>
</comment>
<feature type="transmembrane region" description="Helical" evidence="7">
    <location>
        <begin position="175"/>
        <end position="200"/>
    </location>
</feature>
<keyword evidence="3 7" id="KW-0997">Cell inner membrane</keyword>
<sequence length="433" mass="46299">MIDFGSAAIGFLIMLGLMLTGISIAASLFLTASLGALLYLGLPTLMSFGNTMWGVLNDFILTCIPLFILLGEILVRAGVTDRMYRTLSDWLAPLPGGLLHSNIGACSIFAAISGSSVATAATMGTVALPAMQARRYNERLVLGTVAAGGTLGILIPPSINMIVYGAITNTSIGKLFIAGIVPGLLLAGLFMVLIMVMCVLKPSLAGDKEQLPPLRERLRNLVGFIPPGLVFFIVMGGIYLGWATPTEAAALGVVMSMLIAAWYRKLTVRMLHEAFLSTMRTTAMVLLIIIGAFFLNYVIGMLGVPQAVSSYVAALGTSPLETLWILVIFYLILGSFLETLSMMIATVPVIVPLVVSLGYDPVWFGIFLVLMMELSLITPPVGMNLYVVQGIRGKGSVIDVIRGSMPFVLIMLLMTALIIFFPDIVLWLPGKIA</sequence>
<proteinExistence type="inferred from homology"/>
<dbReference type="NCBIfam" id="TIGR00786">
    <property type="entry name" value="dctM"/>
    <property type="match status" value="1"/>
</dbReference>
<comment type="function">
    <text evidence="7">Part of the tripartite ATP-independent periplasmic (TRAP) transport system.</text>
</comment>
<dbReference type="InterPro" id="IPR004681">
    <property type="entry name" value="TRAP_DctM"/>
</dbReference>
<dbReference type="PANTHER" id="PTHR33362:SF5">
    <property type="entry name" value="C4-DICARBOXYLATE TRAP TRANSPORTER LARGE PERMEASE PROTEIN DCTM"/>
    <property type="match status" value="1"/>
</dbReference>
<accession>A0ABT4M8R0</accession>
<feature type="transmembrane region" description="Helical" evidence="7">
    <location>
        <begin position="140"/>
        <end position="163"/>
    </location>
</feature>
<keyword evidence="5 7" id="KW-1133">Transmembrane helix</keyword>
<dbReference type="PIRSF" id="PIRSF006066">
    <property type="entry name" value="HI0050"/>
    <property type="match status" value="1"/>
</dbReference>
<protein>
    <recommendedName>
        <fullName evidence="7">TRAP transporter large permease protein</fullName>
    </recommendedName>
</protein>
<evidence type="ECO:0000256" key="7">
    <source>
        <dbReference type="RuleBase" id="RU369079"/>
    </source>
</evidence>
<dbReference type="Pfam" id="PF06808">
    <property type="entry name" value="DctM"/>
    <property type="match status" value="1"/>
</dbReference>
<feature type="transmembrane region" description="Helical" evidence="7">
    <location>
        <begin position="221"/>
        <end position="242"/>
    </location>
</feature>
<comment type="caution">
    <text evidence="9">The sequence shown here is derived from an EMBL/GenBank/DDBJ whole genome shotgun (WGS) entry which is preliminary data.</text>
</comment>
<keyword evidence="4 7" id="KW-0812">Transmembrane</keyword>
<name>A0ABT4M8R0_9BURK</name>
<evidence type="ECO:0000256" key="3">
    <source>
        <dbReference type="ARBA" id="ARBA00022519"/>
    </source>
</evidence>
<gene>
    <name evidence="9" type="ORF">O4H32_11145</name>
</gene>
<feature type="transmembrane region" description="Helical" evidence="7">
    <location>
        <begin position="59"/>
        <end position="79"/>
    </location>
</feature>
<dbReference type="Proteomes" id="UP001068379">
    <property type="component" value="Unassembled WGS sequence"/>
</dbReference>
<feature type="transmembrane region" description="Helical" evidence="7">
    <location>
        <begin position="365"/>
        <end position="387"/>
    </location>
</feature>
<feature type="domain" description="TRAP C4-dicarboxylate transport system permease DctM subunit" evidence="8">
    <location>
        <begin position="11"/>
        <end position="424"/>
    </location>
</feature>